<reference evidence="1" key="1">
    <citation type="submission" date="2021-01" db="EMBL/GenBank/DDBJ databases">
        <authorList>
            <person name="Eckstrom K.M.E."/>
        </authorList>
    </citation>
    <scope>NUCLEOTIDE SEQUENCE</scope>
    <source>
        <strain evidence="1">UVCC 0001</strain>
    </source>
</reference>
<gene>
    <name evidence="1" type="ORF">QBZ16_000080</name>
</gene>
<organism evidence="1 2">
    <name type="scientific">Prototheca wickerhamii</name>
    <dbReference type="NCBI Taxonomy" id="3111"/>
    <lineage>
        <taxon>Eukaryota</taxon>
        <taxon>Viridiplantae</taxon>
        <taxon>Chlorophyta</taxon>
        <taxon>core chlorophytes</taxon>
        <taxon>Trebouxiophyceae</taxon>
        <taxon>Chlorellales</taxon>
        <taxon>Chlorellaceae</taxon>
        <taxon>Prototheca</taxon>
    </lineage>
</organism>
<keyword evidence="2" id="KW-1185">Reference proteome</keyword>
<dbReference type="AlphaFoldDB" id="A0AAD9IP35"/>
<name>A0AAD9IP35_PROWI</name>
<dbReference type="EMBL" id="JASFZW010000001">
    <property type="protein sequence ID" value="KAK2080227.1"/>
    <property type="molecule type" value="Genomic_DNA"/>
</dbReference>
<evidence type="ECO:0000313" key="1">
    <source>
        <dbReference type="EMBL" id="KAK2080227.1"/>
    </source>
</evidence>
<dbReference type="Proteomes" id="UP001255856">
    <property type="component" value="Unassembled WGS sequence"/>
</dbReference>
<evidence type="ECO:0000313" key="2">
    <source>
        <dbReference type="Proteomes" id="UP001255856"/>
    </source>
</evidence>
<accession>A0AAD9IP35</accession>
<sequence length="187" mass="19566">MPGSTTAGQESAGESRTGLAGIAQQLKATASQSVRDLIRASPPPTVPIVASCIPFIDTRLSEKGCVLRVSSAAAGSTISFRLKDADGRLYTPTVRLAAGATEGGRRWALEEYSDGHDRRSLPAFTGSASYAGEAASPEYEVSGWDPAAAVKEGRFCPNYGTARFCRKAQFITVPLGAGETVTVLQPL</sequence>
<protein>
    <submittedName>
        <fullName evidence="1">Uncharacterized protein</fullName>
    </submittedName>
</protein>
<comment type="caution">
    <text evidence="1">The sequence shown here is derived from an EMBL/GenBank/DDBJ whole genome shotgun (WGS) entry which is preliminary data.</text>
</comment>
<proteinExistence type="predicted"/>